<dbReference type="Proteomes" id="UP000059680">
    <property type="component" value="Chromosome 4"/>
</dbReference>
<protein>
    <submittedName>
        <fullName evidence="2">Os04g0170166 protein</fullName>
    </submittedName>
</protein>
<name>A0A0P0W7H8_ORYSJ</name>
<proteinExistence type="predicted"/>
<dbReference type="EMBL" id="AP014960">
    <property type="protein sequence ID" value="BAS87903.1"/>
    <property type="molecule type" value="Genomic_DNA"/>
</dbReference>
<dbReference type="InParanoid" id="A0A0P0W7H8"/>
<dbReference type="Gramene" id="Os04t0170166-01">
    <property type="protein sequence ID" value="Os04t0170166-01"/>
    <property type="gene ID" value="Os04g0170166"/>
</dbReference>
<feature type="non-terminal residue" evidence="2">
    <location>
        <position position="1"/>
    </location>
</feature>
<keyword evidence="3" id="KW-1185">Reference proteome</keyword>
<gene>
    <name evidence="2" type="ordered locus">Os04g0170166</name>
    <name evidence="2" type="ORF">OSNPB_040170166</name>
</gene>
<dbReference type="AlphaFoldDB" id="A0A0P0W7H8"/>
<feature type="region of interest" description="Disordered" evidence="1">
    <location>
        <begin position="47"/>
        <end position="76"/>
    </location>
</feature>
<feature type="compositionally biased region" description="Basic and acidic residues" evidence="1">
    <location>
        <begin position="64"/>
        <end position="76"/>
    </location>
</feature>
<reference evidence="2 3" key="3">
    <citation type="journal article" date="2013" name="Rice">
        <title>Improvement of the Oryza sativa Nipponbare reference genome using next generation sequence and optical map data.</title>
        <authorList>
            <person name="Kawahara Y."/>
            <person name="de la Bastide M."/>
            <person name="Hamilton J.P."/>
            <person name="Kanamori H."/>
            <person name="McCombie W.R."/>
            <person name="Ouyang S."/>
            <person name="Schwartz D.C."/>
            <person name="Tanaka T."/>
            <person name="Wu J."/>
            <person name="Zhou S."/>
            <person name="Childs K.L."/>
            <person name="Davidson R.M."/>
            <person name="Lin H."/>
            <person name="Quesada-Ocampo L."/>
            <person name="Vaillancourt B."/>
            <person name="Sakai H."/>
            <person name="Lee S.S."/>
            <person name="Kim J."/>
            <person name="Numa H."/>
            <person name="Itoh T."/>
            <person name="Buell C.R."/>
            <person name="Matsumoto T."/>
        </authorList>
    </citation>
    <scope>NUCLEOTIDE SEQUENCE [LARGE SCALE GENOMIC DNA]</scope>
    <source>
        <strain evidence="3">cv. Nipponbare</strain>
    </source>
</reference>
<reference evidence="3" key="1">
    <citation type="journal article" date="2005" name="Nature">
        <title>The map-based sequence of the rice genome.</title>
        <authorList>
            <consortium name="International rice genome sequencing project (IRGSP)"/>
            <person name="Matsumoto T."/>
            <person name="Wu J."/>
            <person name="Kanamori H."/>
            <person name="Katayose Y."/>
            <person name="Fujisawa M."/>
            <person name="Namiki N."/>
            <person name="Mizuno H."/>
            <person name="Yamamoto K."/>
            <person name="Antonio B.A."/>
            <person name="Baba T."/>
            <person name="Sakata K."/>
            <person name="Nagamura Y."/>
            <person name="Aoki H."/>
            <person name="Arikawa K."/>
            <person name="Arita K."/>
            <person name="Bito T."/>
            <person name="Chiden Y."/>
            <person name="Fujitsuka N."/>
            <person name="Fukunaka R."/>
            <person name="Hamada M."/>
            <person name="Harada C."/>
            <person name="Hayashi A."/>
            <person name="Hijishita S."/>
            <person name="Honda M."/>
            <person name="Hosokawa S."/>
            <person name="Ichikawa Y."/>
            <person name="Idonuma A."/>
            <person name="Iijima M."/>
            <person name="Ikeda M."/>
            <person name="Ikeno M."/>
            <person name="Ito K."/>
            <person name="Ito S."/>
            <person name="Ito T."/>
            <person name="Ito Y."/>
            <person name="Ito Y."/>
            <person name="Iwabuchi A."/>
            <person name="Kamiya K."/>
            <person name="Karasawa W."/>
            <person name="Kurita K."/>
            <person name="Katagiri S."/>
            <person name="Kikuta A."/>
            <person name="Kobayashi H."/>
            <person name="Kobayashi N."/>
            <person name="Machita K."/>
            <person name="Maehara T."/>
            <person name="Masukawa M."/>
            <person name="Mizubayashi T."/>
            <person name="Mukai Y."/>
            <person name="Nagasaki H."/>
            <person name="Nagata Y."/>
            <person name="Naito S."/>
            <person name="Nakashima M."/>
            <person name="Nakama Y."/>
            <person name="Nakamichi Y."/>
            <person name="Nakamura M."/>
            <person name="Meguro A."/>
            <person name="Negishi M."/>
            <person name="Ohta I."/>
            <person name="Ohta T."/>
            <person name="Okamoto M."/>
            <person name="Ono N."/>
            <person name="Saji S."/>
            <person name="Sakaguchi M."/>
            <person name="Sakai K."/>
            <person name="Shibata M."/>
            <person name="Shimokawa T."/>
            <person name="Song J."/>
            <person name="Takazaki Y."/>
            <person name="Terasawa K."/>
            <person name="Tsugane M."/>
            <person name="Tsuji K."/>
            <person name="Ueda S."/>
            <person name="Waki K."/>
            <person name="Yamagata H."/>
            <person name="Yamamoto M."/>
            <person name="Yamamoto S."/>
            <person name="Yamane H."/>
            <person name="Yoshiki S."/>
            <person name="Yoshihara R."/>
            <person name="Yukawa K."/>
            <person name="Zhong H."/>
            <person name="Yano M."/>
            <person name="Yuan Q."/>
            <person name="Ouyang S."/>
            <person name="Liu J."/>
            <person name="Jones K.M."/>
            <person name="Gansberger K."/>
            <person name="Moffat K."/>
            <person name="Hill J."/>
            <person name="Bera J."/>
            <person name="Fadrosh D."/>
            <person name="Jin S."/>
            <person name="Johri S."/>
            <person name="Kim M."/>
            <person name="Overton L."/>
            <person name="Reardon M."/>
            <person name="Tsitrin T."/>
            <person name="Vuong H."/>
            <person name="Weaver B."/>
            <person name="Ciecko A."/>
            <person name="Tallon L."/>
            <person name="Jackson J."/>
            <person name="Pai G."/>
            <person name="Aken S.V."/>
            <person name="Utterback T."/>
            <person name="Reidmuller S."/>
            <person name="Feldblyum T."/>
            <person name="Hsiao J."/>
            <person name="Zismann V."/>
            <person name="Iobst S."/>
            <person name="de Vazeille A.R."/>
            <person name="Buell C.R."/>
            <person name="Ying K."/>
            <person name="Li Y."/>
            <person name="Lu T."/>
            <person name="Huang Y."/>
            <person name="Zhao Q."/>
            <person name="Feng Q."/>
            <person name="Zhang L."/>
            <person name="Zhu J."/>
            <person name="Weng Q."/>
            <person name="Mu J."/>
            <person name="Lu Y."/>
            <person name="Fan D."/>
            <person name="Liu Y."/>
            <person name="Guan J."/>
            <person name="Zhang Y."/>
            <person name="Yu S."/>
            <person name="Liu X."/>
            <person name="Zhang Y."/>
            <person name="Hong G."/>
            <person name="Han B."/>
            <person name="Choisne N."/>
            <person name="Demange N."/>
            <person name="Orjeda G."/>
            <person name="Samain S."/>
            <person name="Cattolico L."/>
            <person name="Pelletier E."/>
            <person name="Couloux A."/>
            <person name="Segurens B."/>
            <person name="Wincker P."/>
            <person name="D'Hont A."/>
            <person name="Scarpelli C."/>
            <person name="Weissenbach J."/>
            <person name="Salanoubat M."/>
            <person name="Quetier F."/>
            <person name="Yu Y."/>
            <person name="Kim H.R."/>
            <person name="Rambo T."/>
            <person name="Currie J."/>
            <person name="Collura K."/>
            <person name="Luo M."/>
            <person name="Yang T."/>
            <person name="Ammiraju J.S.S."/>
            <person name="Engler F."/>
            <person name="Soderlund C."/>
            <person name="Wing R.A."/>
            <person name="Palmer L.E."/>
            <person name="de la Bastide M."/>
            <person name="Spiegel L."/>
            <person name="Nascimento L."/>
            <person name="Zutavern T."/>
            <person name="O'Shaughnessy A."/>
            <person name="Dike S."/>
            <person name="Dedhia N."/>
            <person name="Preston R."/>
            <person name="Balija V."/>
            <person name="McCombie W.R."/>
            <person name="Chow T."/>
            <person name="Chen H."/>
            <person name="Chung M."/>
            <person name="Chen C."/>
            <person name="Shaw J."/>
            <person name="Wu H."/>
            <person name="Hsiao K."/>
            <person name="Chao Y."/>
            <person name="Chu M."/>
            <person name="Cheng C."/>
            <person name="Hour A."/>
            <person name="Lee P."/>
            <person name="Lin S."/>
            <person name="Lin Y."/>
            <person name="Liou J."/>
            <person name="Liu S."/>
            <person name="Hsing Y."/>
            <person name="Raghuvanshi S."/>
            <person name="Mohanty A."/>
            <person name="Bharti A.K."/>
            <person name="Gaur A."/>
            <person name="Gupta V."/>
            <person name="Kumar D."/>
            <person name="Ravi V."/>
            <person name="Vij S."/>
            <person name="Kapur A."/>
            <person name="Khurana P."/>
            <person name="Khurana P."/>
            <person name="Khurana J.P."/>
            <person name="Tyagi A.K."/>
            <person name="Gaikwad K."/>
            <person name="Singh A."/>
            <person name="Dalal V."/>
            <person name="Srivastava S."/>
            <person name="Dixit A."/>
            <person name="Pal A.K."/>
            <person name="Ghazi I.A."/>
            <person name="Yadav M."/>
            <person name="Pandit A."/>
            <person name="Bhargava A."/>
            <person name="Sureshbabu K."/>
            <person name="Batra K."/>
            <person name="Sharma T.R."/>
            <person name="Mohapatra T."/>
            <person name="Singh N.K."/>
            <person name="Messing J."/>
            <person name="Nelson A.B."/>
            <person name="Fuks G."/>
            <person name="Kavchok S."/>
            <person name="Keizer G."/>
            <person name="Linton E."/>
            <person name="Llaca V."/>
            <person name="Song R."/>
            <person name="Tanyolac B."/>
            <person name="Young S."/>
            <person name="Ho-Il K."/>
            <person name="Hahn J.H."/>
            <person name="Sangsakoo G."/>
            <person name="Vanavichit A."/>
            <person name="de Mattos Luiz.A.T."/>
            <person name="Zimmer P.D."/>
            <person name="Malone G."/>
            <person name="Dellagostin O."/>
            <person name="de Oliveira A.C."/>
            <person name="Bevan M."/>
            <person name="Bancroft I."/>
            <person name="Minx P."/>
            <person name="Cordum H."/>
            <person name="Wilson R."/>
            <person name="Cheng Z."/>
            <person name="Jin W."/>
            <person name="Jiang J."/>
            <person name="Leong S.A."/>
            <person name="Iwama H."/>
            <person name="Gojobori T."/>
            <person name="Itoh T."/>
            <person name="Niimura Y."/>
            <person name="Fujii Y."/>
            <person name="Habara T."/>
            <person name="Sakai H."/>
            <person name="Sato Y."/>
            <person name="Wilson G."/>
            <person name="Kumar K."/>
            <person name="McCouch S."/>
            <person name="Juretic N."/>
            <person name="Hoen D."/>
            <person name="Wright S."/>
            <person name="Bruskiewich R."/>
            <person name="Bureau T."/>
            <person name="Miyao A."/>
            <person name="Hirochika H."/>
            <person name="Nishikawa T."/>
            <person name="Kadowaki K."/>
            <person name="Sugiura M."/>
            <person name="Burr B."/>
            <person name="Sasaki T."/>
        </authorList>
    </citation>
    <scope>NUCLEOTIDE SEQUENCE [LARGE SCALE GENOMIC DNA]</scope>
    <source>
        <strain evidence="3">cv. Nipponbare</strain>
    </source>
</reference>
<evidence type="ECO:0000313" key="3">
    <source>
        <dbReference type="Proteomes" id="UP000059680"/>
    </source>
</evidence>
<sequence length="76" mass="7618">RGGGGERSVVLVVGIVAVQPCPPANAKQARATGGGGGEFGRSAVEAEAERVLGSPQPCVLSSAHGERGKEGEKKKH</sequence>
<accession>A0A0P0W7H8</accession>
<dbReference type="PaxDb" id="39947-A0A0P0W7H8"/>
<evidence type="ECO:0000256" key="1">
    <source>
        <dbReference type="SAM" id="MobiDB-lite"/>
    </source>
</evidence>
<evidence type="ECO:0000313" key="2">
    <source>
        <dbReference type="EMBL" id="BAS87903.1"/>
    </source>
</evidence>
<reference evidence="2 3" key="2">
    <citation type="journal article" date="2013" name="Plant Cell Physiol.">
        <title>Rice Annotation Project Database (RAP-DB): an integrative and interactive database for rice genomics.</title>
        <authorList>
            <person name="Sakai H."/>
            <person name="Lee S.S."/>
            <person name="Tanaka T."/>
            <person name="Numa H."/>
            <person name="Kim J."/>
            <person name="Kawahara Y."/>
            <person name="Wakimoto H."/>
            <person name="Yang C.C."/>
            <person name="Iwamoto M."/>
            <person name="Abe T."/>
            <person name="Yamada Y."/>
            <person name="Muto A."/>
            <person name="Inokuchi H."/>
            <person name="Ikemura T."/>
            <person name="Matsumoto T."/>
            <person name="Sasaki T."/>
            <person name="Itoh T."/>
        </authorList>
    </citation>
    <scope>NUCLEOTIDE SEQUENCE [LARGE SCALE GENOMIC DNA]</scope>
    <source>
        <strain evidence="3">cv. Nipponbare</strain>
    </source>
</reference>
<organism evidence="2 3">
    <name type="scientific">Oryza sativa subsp. japonica</name>
    <name type="common">Rice</name>
    <dbReference type="NCBI Taxonomy" id="39947"/>
    <lineage>
        <taxon>Eukaryota</taxon>
        <taxon>Viridiplantae</taxon>
        <taxon>Streptophyta</taxon>
        <taxon>Embryophyta</taxon>
        <taxon>Tracheophyta</taxon>
        <taxon>Spermatophyta</taxon>
        <taxon>Magnoliopsida</taxon>
        <taxon>Liliopsida</taxon>
        <taxon>Poales</taxon>
        <taxon>Poaceae</taxon>
        <taxon>BOP clade</taxon>
        <taxon>Oryzoideae</taxon>
        <taxon>Oryzeae</taxon>
        <taxon>Oryzinae</taxon>
        <taxon>Oryza</taxon>
        <taxon>Oryza sativa</taxon>
    </lineage>
</organism>